<proteinExistence type="predicted"/>
<keyword evidence="1" id="KW-0548">Nucleotidyltransferase</keyword>
<gene>
    <name evidence="1" type="ORF">Tci_061268</name>
</gene>
<name>A0A6L2NT18_TANCI</name>
<sequence>MAGPYRCKDATRGQNDDPVTLSKILSNRIIEGIKEVISDNQVVFLPDDLFIFARGELASARVILESLNEFKMVSSLVPSIPKSTAYFFNVVHHVKLAIINIMPFSEGEL</sequence>
<dbReference type="EMBL" id="BKCJ010009931">
    <property type="protein sequence ID" value="GEU89290.1"/>
    <property type="molecule type" value="Genomic_DNA"/>
</dbReference>
<dbReference type="AlphaFoldDB" id="A0A6L2NT18"/>
<accession>A0A6L2NT18</accession>
<protein>
    <submittedName>
        <fullName evidence="1">Reverse transcriptase domain, reverse transcriptase zinc-binding domain protein</fullName>
    </submittedName>
</protein>
<keyword evidence="1" id="KW-0695">RNA-directed DNA polymerase</keyword>
<comment type="caution">
    <text evidence="1">The sequence shown here is derived from an EMBL/GenBank/DDBJ whole genome shotgun (WGS) entry which is preliminary data.</text>
</comment>
<organism evidence="1">
    <name type="scientific">Tanacetum cinerariifolium</name>
    <name type="common">Dalmatian daisy</name>
    <name type="synonym">Chrysanthemum cinerariifolium</name>
    <dbReference type="NCBI Taxonomy" id="118510"/>
    <lineage>
        <taxon>Eukaryota</taxon>
        <taxon>Viridiplantae</taxon>
        <taxon>Streptophyta</taxon>
        <taxon>Embryophyta</taxon>
        <taxon>Tracheophyta</taxon>
        <taxon>Spermatophyta</taxon>
        <taxon>Magnoliopsida</taxon>
        <taxon>eudicotyledons</taxon>
        <taxon>Gunneridae</taxon>
        <taxon>Pentapetalae</taxon>
        <taxon>asterids</taxon>
        <taxon>campanulids</taxon>
        <taxon>Asterales</taxon>
        <taxon>Asteraceae</taxon>
        <taxon>Asteroideae</taxon>
        <taxon>Anthemideae</taxon>
        <taxon>Anthemidinae</taxon>
        <taxon>Tanacetum</taxon>
    </lineage>
</organism>
<keyword evidence="1" id="KW-0808">Transferase</keyword>
<reference evidence="1" key="1">
    <citation type="journal article" date="2019" name="Sci. Rep.">
        <title>Draft genome of Tanacetum cinerariifolium, the natural source of mosquito coil.</title>
        <authorList>
            <person name="Yamashiro T."/>
            <person name="Shiraishi A."/>
            <person name="Satake H."/>
            <person name="Nakayama K."/>
        </authorList>
    </citation>
    <scope>NUCLEOTIDE SEQUENCE</scope>
</reference>
<evidence type="ECO:0000313" key="1">
    <source>
        <dbReference type="EMBL" id="GEU89290.1"/>
    </source>
</evidence>
<dbReference type="GO" id="GO:0003964">
    <property type="term" value="F:RNA-directed DNA polymerase activity"/>
    <property type="evidence" value="ECO:0007669"/>
    <property type="project" value="UniProtKB-KW"/>
</dbReference>